<evidence type="ECO:0000259" key="5">
    <source>
        <dbReference type="Pfam" id="PF01625"/>
    </source>
</evidence>
<dbReference type="Proteomes" id="UP000265489">
    <property type="component" value="Unassembled WGS sequence"/>
</dbReference>
<evidence type="ECO:0000256" key="4">
    <source>
        <dbReference type="HAMAP-Rule" id="MF_01401"/>
    </source>
</evidence>
<organism evidence="6 8">
    <name type="scientific">Holdemanella biformis</name>
    <dbReference type="NCBI Taxonomy" id="1735"/>
    <lineage>
        <taxon>Bacteria</taxon>
        <taxon>Bacillati</taxon>
        <taxon>Bacillota</taxon>
        <taxon>Erysipelotrichia</taxon>
        <taxon>Erysipelotrichales</taxon>
        <taxon>Erysipelotrichaceae</taxon>
        <taxon>Holdemanella</taxon>
    </lineage>
</organism>
<dbReference type="EMBL" id="QSAT01000003">
    <property type="protein sequence ID" value="RGW76512.1"/>
    <property type="molecule type" value="Genomic_DNA"/>
</dbReference>
<comment type="caution">
    <text evidence="6">The sequence shown here is derived from an EMBL/GenBank/DDBJ whole genome shotgun (WGS) entry which is preliminary data.</text>
</comment>
<dbReference type="InterPro" id="IPR050162">
    <property type="entry name" value="MsrA_MetSO_reductase"/>
</dbReference>
<evidence type="ECO:0000313" key="9">
    <source>
        <dbReference type="Proteomes" id="UP000284651"/>
    </source>
</evidence>
<evidence type="ECO:0000256" key="1">
    <source>
        <dbReference type="ARBA" id="ARBA00023002"/>
    </source>
</evidence>
<dbReference type="InterPro" id="IPR002569">
    <property type="entry name" value="Met_Sox_Rdtase_MsrA_dom"/>
</dbReference>
<dbReference type="Proteomes" id="UP000284651">
    <property type="component" value="Unassembled WGS sequence"/>
</dbReference>
<proteinExistence type="inferred from homology"/>
<dbReference type="Gene3D" id="3.30.1060.10">
    <property type="entry name" value="Peptide methionine sulphoxide reductase MsrA"/>
    <property type="match status" value="1"/>
</dbReference>
<evidence type="ECO:0000313" key="7">
    <source>
        <dbReference type="EMBL" id="RGW76512.1"/>
    </source>
</evidence>
<feature type="active site" evidence="4">
    <location>
        <position position="11"/>
    </location>
</feature>
<protein>
    <recommendedName>
        <fullName evidence="4">Peptide methionine sulfoxide reductase MsrA</fullName>
        <shortName evidence="4">Protein-methionine-S-oxide reductase</shortName>
        <ecNumber evidence="4">1.8.4.11</ecNumber>
    </recommendedName>
    <alternativeName>
        <fullName evidence="4">Peptide-methionine (S)-S-oxide reductase</fullName>
        <shortName evidence="4">Peptide Met(O) reductase</shortName>
    </alternativeName>
</protein>
<dbReference type="GO" id="GO:0005737">
    <property type="term" value="C:cytoplasm"/>
    <property type="evidence" value="ECO:0007669"/>
    <property type="project" value="TreeGrafter"/>
</dbReference>
<dbReference type="SUPFAM" id="SSF55068">
    <property type="entry name" value="Peptide methionine sulfoxide reductase"/>
    <property type="match status" value="1"/>
</dbReference>
<dbReference type="GO" id="GO:0008113">
    <property type="term" value="F:peptide-methionine (S)-S-oxide reductase activity"/>
    <property type="evidence" value="ECO:0007669"/>
    <property type="project" value="UniProtKB-UniRule"/>
</dbReference>
<dbReference type="PANTHER" id="PTHR42799">
    <property type="entry name" value="MITOCHONDRIAL PEPTIDE METHIONINE SULFOXIDE REDUCTASE"/>
    <property type="match status" value="1"/>
</dbReference>
<dbReference type="Pfam" id="PF01625">
    <property type="entry name" value="PMSR"/>
    <property type="match status" value="1"/>
</dbReference>
<dbReference type="EMBL" id="QRYQ01000001">
    <property type="protein sequence ID" value="RGU94101.1"/>
    <property type="molecule type" value="Genomic_DNA"/>
</dbReference>
<dbReference type="NCBIfam" id="TIGR00401">
    <property type="entry name" value="msrA"/>
    <property type="match status" value="1"/>
</dbReference>
<keyword evidence="1 4" id="KW-0560">Oxidoreductase</keyword>
<dbReference type="InterPro" id="IPR036509">
    <property type="entry name" value="Met_Sox_Rdtase_MsrA_sf"/>
</dbReference>
<comment type="function">
    <text evidence="4">Has an important function as a repair enzyme for proteins that have been inactivated by oxidation. Catalyzes the reversible oxidation-reduction of methionine sulfoxide in proteins to methionine.</text>
</comment>
<dbReference type="HAMAP" id="MF_01401">
    <property type="entry name" value="MsrA"/>
    <property type="match status" value="1"/>
</dbReference>
<evidence type="ECO:0000313" key="8">
    <source>
        <dbReference type="Proteomes" id="UP000265489"/>
    </source>
</evidence>
<name>A0A395WA31_9FIRM</name>
<reference evidence="8 9" key="1">
    <citation type="submission" date="2018-08" db="EMBL/GenBank/DDBJ databases">
        <title>A genome reference for cultivated species of the human gut microbiota.</title>
        <authorList>
            <person name="Zou Y."/>
            <person name="Xue W."/>
            <person name="Luo G."/>
        </authorList>
    </citation>
    <scope>NUCLEOTIDE SEQUENCE [LARGE SCALE GENOMIC DNA]</scope>
    <source>
        <strain evidence="7 9">AF10-31</strain>
        <strain evidence="6 8">AF15-20</strain>
    </source>
</reference>
<dbReference type="GeneID" id="66579198"/>
<dbReference type="PANTHER" id="PTHR42799:SF2">
    <property type="entry name" value="MITOCHONDRIAL PEPTIDE METHIONINE SULFOXIDE REDUCTASE"/>
    <property type="match status" value="1"/>
</dbReference>
<evidence type="ECO:0000256" key="2">
    <source>
        <dbReference type="ARBA" id="ARBA00047806"/>
    </source>
</evidence>
<accession>A0A395WA31</accession>
<dbReference type="AlphaFoldDB" id="A0A395WA31"/>
<dbReference type="EC" id="1.8.4.11" evidence="4"/>
<comment type="similarity">
    <text evidence="4">Belongs to the MsrA Met sulfoxide reductase family.</text>
</comment>
<dbReference type="GO" id="GO:0034599">
    <property type="term" value="P:cellular response to oxidative stress"/>
    <property type="evidence" value="ECO:0007669"/>
    <property type="project" value="TreeGrafter"/>
</dbReference>
<comment type="catalytic activity">
    <reaction evidence="2 4">
        <text>L-methionyl-[protein] + [thioredoxin]-disulfide + H2O = L-methionyl-(S)-S-oxide-[protein] + [thioredoxin]-dithiol</text>
        <dbReference type="Rhea" id="RHEA:14217"/>
        <dbReference type="Rhea" id="RHEA-COMP:10698"/>
        <dbReference type="Rhea" id="RHEA-COMP:10700"/>
        <dbReference type="Rhea" id="RHEA-COMP:12313"/>
        <dbReference type="Rhea" id="RHEA-COMP:12315"/>
        <dbReference type="ChEBI" id="CHEBI:15377"/>
        <dbReference type="ChEBI" id="CHEBI:16044"/>
        <dbReference type="ChEBI" id="CHEBI:29950"/>
        <dbReference type="ChEBI" id="CHEBI:44120"/>
        <dbReference type="ChEBI" id="CHEBI:50058"/>
        <dbReference type="EC" id="1.8.4.11"/>
    </reaction>
</comment>
<evidence type="ECO:0000313" key="6">
    <source>
        <dbReference type="EMBL" id="RGU94101.1"/>
    </source>
</evidence>
<evidence type="ECO:0000256" key="3">
    <source>
        <dbReference type="ARBA" id="ARBA00048782"/>
    </source>
</evidence>
<dbReference type="RefSeq" id="WP_118324355.1">
    <property type="nucleotide sequence ID" value="NZ_CAUHPN010000065.1"/>
</dbReference>
<gene>
    <name evidence="4 6" type="primary">msrA</name>
    <name evidence="7" type="ORF">DWV56_01465</name>
    <name evidence="6" type="ORF">DWW32_00880</name>
</gene>
<sequence length="164" mass="18802">MIKTIYLAGGCFWGVQHYFDQFDGILKTIVGYANGKTQNPEYKDVKAGLTGHAETLEIQYDDKMISLSKILDLYFDIIDPVSVNQQGEDIGISYRTGIYYVEKTDLETIQSKYNEIQKKYDSPLAVEVEPMKNFFNAEEYHQKYLDKNPGAYCHIPASKFKKGL</sequence>
<comment type="catalytic activity">
    <reaction evidence="3 4">
        <text>[thioredoxin]-disulfide + L-methionine + H2O = L-methionine (S)-S-oxide + [thioredoxin]-dithiol</text>
        <dbReference type="Rhea" id="RHEA:19993"/>
        <dbReference type="Rhea" id="RHEA-COMP:10698"/>
        <dbReference type="Rhea" id="RHEA-COMP:10700"/>
        <dbReference type="ChEBI" id="CHEBI:15377"/>
        <dbReference type="ChEBI" id="CHEBI:29950"/>
        <dbReference type="ChEBI" id="CHEBI:50058"/>
        <dbReference type="ChEBI" id="CHEBI:57844"/>
        <dbReference type="ChEBI" id="CHEBI:58772"/>
        <dbReference type="EC" id="1.8.4.11"/>
    </reaction>
</comment>
<feature type="domain" description="Peptide methionine sulphoxide reductase MsrA" evidence="5">
    <location>
        <begin position="4"/>
        <end position="154"/>
    </location>
</feature>